<evidence type="ECO:0000313" key="6">
    <source>
        <dbReference type="EMBL" id="MFC3852640.1"/>
    </source>
</evidence>
<proteinExistence type="predicted"/>
<evidence type="ECO:0000313" key="7">
    <source>
        <dbReference type="Proteomes" id="UP001595617"/>
    </source>
</evidence>
<keyword evidence="4" id="KW-0472">Membrane</keyword>
<evidence type="ECO:0000256" key="3">
    <source>
        <dbReference type="PROSITE-ProRule" id="PRU00284"/>
    </source>
</evidence>
<accession>A0ABV7ZWT0</accession>
<organism evidence="6 7">
    <name type="scientific">Saccharospirillum mangrovi</name>
    <dbReference type="NCBI Taxonomy" id="2161747"/>
    <lineage>
        <taxon>Bacteria</taxon>
        <taxon>Pseudomonadati</taxon>
        <taxon>Pseudomonadota</taxon>
        <taxon>Gammaproteobacteria</taxon>
        <taxon>Oceanospirillales</taxon>
        <taxon>Saccharospirillaceae</taxon>
        <taxon>Saccharospirillum</taxon>
    </lineage>
</organism>
<dbReference type="PANTHER" id="PTHR32089:SF112">
    <property type="entry name" value="LYSOZYME-LIKE PROTEIN-RELATED"/>
    <property type="match status" value="1"/>
</dbReference>
<dbReference type="PANTHER" id="PTHR32089">
    <property type="entry name" value="METHYL-ACCEPTING CHEMOTAXIS PROTEIN MCPB"/>
    <property type="match status" value="1"/>
</dbReference>
<dbReference type="SUPFAM" id="SSF58104">
    <property type="entry name" value="Methyl-accepting chemotaxis protein (MCP) signaling domain"/>
    <property type="match status" value="1"/>
</dbReference>
<comment type="subcellular location">
    <subcellularLocation>
        <location evidence="1">Membrane</location>
    </subcellularLocation>
</comment>
<gene>
    <name evidence="6" type="ORF">ACFOOG_07330</name>
</gene>
<feature type="transmembrane region" description="Helical" evidence="4">
    <location>
        <begin position="26"/>
        <end position="47"/>
    </location>
</feature>
<keyword evidence="7" id="KW-1185">Reference proteome</keyword>
<keyword evidence="2 3" id="KW-0807">Transducer</keyword>
<protein>
    <submittedName>
        <fullName evidence="6">Methyl-accepting chemotaxis protein</fullName>
    </submittedName>
</protein>
<evidence type="ECO:0000256" key="1">
    <source>
        <dbReference type="ARBA" id="ARBA00004370"/>
    </source>
</evidence>
<dbReference type="Proteomes" id="UP001595617">
    <property type="component" value="Unassembled WGS sequence"/>
</dbReference>
<evidence type="ECO:0000256" key="4">
    <source>
        <dbReference type="SAM" id="Phobius"/>
    </source>
</evidence>
<evidence type="ECO:0000259" key="5">
    <source>
        <dbReference type="PROSITE" id="PS50111"/>
    </source>
</evidence>
<evidence type="ECO:0000256" key="2">
    <source>
        <dbReference type="ARBA" id="ARBA00023224"/>
    </source>
</evidence>
<dbReference type="InterPro" id="IPR004089">
    <property type="entry name" value="MCPsignal_dom"/>
</dbReference>
<dbReference type="EMBL" id="JBHRYR010000003">
    <property type="protein sequence ID" value="MFC3852640.1"/>
    <property type="molecule type" value="Genomic_DNA"/>
</dbReference>
<keyword evidence="4" id="KW-1133">Transmembrane helix</keyword>
<dbReference type="PROSITE" id="PS50111">
    <property type="entry name" value="CHEMOTAXIS_TRANSDUC_2"/>
    <property type="match status" value="1"/>
</dbReference>
<dbReference type="RefSeq" id="WP_380695040.1">
    <property type="nucleotide sequence ID" value="NZ_JBHRYR010000003.1"/>
</dbReference>
<name>A0ABV7ZWT0_9GAMM</name>
<reference evidence="7" key="1">
    <citation type="journal article" date="2019" name="Int. J. Syst. Evol. Microbiol.">
        <title>The Global Catalogue of Microorganisms (GCM) 10K type strain sequencing project: providing services to taxonomists for standard genome sequencing and annotation.</title>
        <authorList>
            <consortium name="The Broad Institute Genomics Platform"/>
            <consortium name="The Broad Institute Genome Sequencing Center for Infectious Disease"/>
            <person name="Wu L."/>
            <person name="Ma J."/>
        </authorList>
    </citation>
    <scope>NUCLEOTIDE SEQUENCE [LARGE SCALE GENOMIC DNA]</scope>
    <source>
        <strain evidence="7">IBRC 10765</strain>
    </source>
</reference>
<keyword evidence="4" id="KW-0812">Transmembrane</keyword>
<dbReference type="Pfam" id="PF00015">
    <property type="entry name" value="MCPsignal"/>
    <property type="match status" value="1"/>
</dbReference>
<dbReference type="SMART" id="SM00283">
    <property type="entry name" value="MA"/>
    <property type="match status" value="1"/>
</dbReference>
<dbReference type="Gene3D" id="1.10.287.950">
    <property type="entry name" value="Methyl-accepting chemotaxis protein"/>
    <property type="match status" value="1"/>
</dbReference>
<feature type="domain" description="Methyl-accepting transducer" evidence="5">
    <location>
        <begin position="74"/>
        <end position="310"/>
    </location>
</feature>
<sequence>MRNFALPATTLTLVAAFQVALLLQLLPTGLSIVGTLMVAAIGLFFIARSQPTLAQPEAPENEGLETTLTTVTSATSNMAIGAAEVSFLIDGLNRDIAHSGEQVECIVQASGGLTEASATLSTNLSTITERLRRTAEATTASFEGLQTGVSSMTTLASEISTAATSLNALTERTEKIEQVTSVINGVAEQTNLLALNAAIEAARAGEQGRGFAVVADEVRALAAKTASATDDIANMLHAIREQSRSTGQAMSSLVDLSEQVSAQLSGLVAHFEAINEDMTATSANVGDMKQISEDVSASSQTMRGAIEQINIALHRTQEHGTSVAQQAIEVSQETEVIYRELAPLQSTSFYSALWQEAVEAAQNIGQILEDLIEQGTLSTQQVFSTQYDPIPNTQPTKYHTPYDELTDRLFPSIQEPILTRHPDVLYAGAVDINGYFPTHNKKYSQPLTGDAERDLLHNRTKRIFSDRTGQRCGSNTESLLLQTYKRDTGEVLHDLSVPIVVKGKHWGGFRIGFSRPR</sequence>
<comment type="caution">
    <text evidence="6">The sequence shown here is derived from an EMBL/GenBank/DDBJ whole genome shotgun (WGS) entry which is preliminary data.</text>
</comment>